<evidence type="ECO:0000313" key="3">
    <source>
        <dbReference type="Proteomes" id="UP001418222"/>
    </source>
</evidence>
<dbReference type="GO" id="GO:0046983">
    <property type="term" value="F:protein dimerization activity"/>
    <property type="evidence" value="ECO:0007669"/>
    <property type="project" value="InterPro"/>
</dbReference>
<dbReference type="PANTHER" id="PTHR23272">
    <property type="entry name" value="BED FINGER-RELATED"/>
    <property type="match status" value="1"/>
</dbReference>
<keyword evidence="3" id="KW-1185">Reference proteome</keyword>
<dbReference type="InterPro" id="IPR012337">
    <property type="entry name" value="RNaseH-like_sf"/>
</dbReference>
<dbReference type="Pfam" id="PF05699">
    <property type="entry name" value="Dimer_Tnp_hAT"/>
    <property type="match status" value="1"/>
</dbReference>
<dbReference type="SUPFAM" id="SSF53098">
    <property type="entry name" value="Ribonuclease H-like"/>
    <property type="match status" value="1"/>
</dbReference>
<reference evidence="2 3" key="1">
    <citation type="journal article" date="2022" name="Nat. Plants">
        <title>Genomes of leafy and leafless Platanthera orchids illuminate the evolution of mycoheterotrophy.</title>
        <authorList>
            <person name="Li M.H."/>
            <person name="Liu K.W."/>
            <person name="Li Z."/>
            <person name="Lu H.C."/>
            <person name="Ye Q.L."/>
            <person name="Zhang D."/>
            <person name="Wang J.Y."/>
            <person name="Li Y.F."/>
            <person name="Zhong Z.M."/>
            <person name="Liu X."/>
            <person name="Yu X."/>
            <person name="Liu D.K."/>
            <person name="Tu X.D."/>
            <person name="Liu B."/>
            <person name="Hao Y."/>
            <person name="Liao X.Y."/>
            <person name="Jiang Y.T."/>
            <person name="Sun W.H."/>
            <person name="Chen J."/>
            <person name="Chen Y.Q."/>
            <person name="Ai Y."/>
            <person name="Zhai J.W."/>
            <person name="Wu S.S."/>
            <person name="Zhou Z."/>
            <person name="Hsiao Y.Y."/>
            <person name="Wu W.L."/>
            <person name="Chen Y.Y."/>
            <person name="Lin Y.F."/>
            <person name="Hsu J.L."/>
            <person name="Li C.Y."/>
            <person name="Wang Z.W."/>
            <person name="Zhao X."/>
            <person name="Zhong W.Y."/>
            <person name="Ma X.K."/>
            <person name="Ma L."/>
            <person name="Huang J."/>
            <person name="Chen G.Z."/>
            <person name="Huang M.Z."/>
            <person name="Huang L."/>
            <person name="Peng D.H."/>
            <person name="Luo Y.B."/>
            <person name="Zou S.Q."/>
            <person name="Chen S.P."/>
            <person name="Lan S."/>
            <person name="Tsai W.C."/>
            <person name="Van de Peer Y."/>
            <person name="Liu Z.J."/>
        </authorList>
    </citation>
    <scope>NUCLEOTIDE SEQUENCE [LARGE SCALE GENOMIC DNA]</scope>
    <source>
        <strain evidence="2">Lor287</strain>
    </source>
</reference>
<accession>A0AAP0G3J0</accession>
<evidence type="ECO:0000313" key="2">
    <source>
        <dbReference type="EMBL" id="KAK8935567.1"/>
    </source>
</evidence>
<evidence type="ECO:0000259" key="1">
    <source>
        <dbReference type="Pfam" id="PF05699"/>
    </source>
</evidence>
<name>A0AAP0G3J0_9ASPA</name>
<dbReference type="EMBL" id="JBBWWQ010000011">
    <property type="protein sequence ID" value="KAK8935567.1"/>
    <property type="molecule type" value="Genomic_DNA"/>
</dbReference>
<gene>
    <name evidence="2" type="ORF">KSP39_PZI013972</name>
</gene>
<proteinExistence type="predicted"/>
<dbReference type="InterPro" id="IPR008906">
    <property type="entry name" value="HATC_C_dom"/>
</dbReference>
<organism evidence="2 3">
    <name type="scientific">Platanthera zijinensis</name>
    <dbReference type="NCBI Taxonomy" id="2320716"/>
    <lineage>
        <taxon>Eukaryota</taxon>
        <taxon>Viridiplantae</taxon>
        <taxon>Streptophyta</taxon>
        <taxon>Embryophyta</taxon>
        <taxon>Tracheophyta</taxon>
        <taxon>Spermatophyta</taxon>
        <taxon>Magnoliopsida</taxon>
        <taxon>Liliopsida</taxon>
        <taxon>Asparagales</taxon>
        <taxon>Orchidaceae</taxon>
        <taxon>Orchidoideae</taxon>
        <taxon>Orchideae</taxon>
        <taxon>Orchidinae</taxon>
        <taxon>Platanthera</taxon>
    </lineage>
</organism>
<protein>
    <recommendedName>
        <fullName evidence="1">HAT C-terminal dimerisation domain-containing protein</fullName>
    </recommendedName>
</protein>
<feature type="domain" description="HAT C-terminal dimerisation" evidence="1">
    <location>
        <begin position="14"/>
        <end position="98"/>
    </location>
</feature>
<dbReference type="Proteomes" id="UP001418222">
    <property type="component" value="Unassembled WGS sequence"/>
</dbReference>
<dbReference type="AlphaFoldDB" id="A0AAP0G3J0"/>
<dbReference type="PANTHER" id="PTHR23272:SF161">
    <property type="entry name" value="ZINC FINGER BED DOMAIN-CONTAINING PROTEIN RICESLEEPER 1-LIKE"/>
    <property type="match status" value="1"/>
</dbReference>
<comment type="caution">
    <text evidence="2">The sequence shown here is derived from an EMBL/GenBank/DDBJ whole genome shotgun (WGS) entry which is preliminary data.</text>
</comment>
<sequence>MKKKAIQISSNQSELDKYLKDDCVLDEHSEQFDILNWWKVNSSKYKVLSLLARDILAIPVSTVASESAFSTGGRILDRFRSSLSPKIAEGLVCTQDWLRANPLPMHIEEDLHQIEELENGKFF</sequence>